<accession>A0A9W6A6Y6</accession>
<sequence length="323" mass="36719">MTSISAGNDTTTLLPGRNRSDHLLASFLPLETPLETIPSLPKFRPKRLRHRLPTKAPLHRRLYSPSALSTKSSVPILTIYKMAPILLSNNIRTPFRYLNRIIHLRKGKDKGKTRAQPDLSSALTRPFANSEDDDEESSITHITESTSQIWVEDQDPALVDLLATLSFTITTSTSDSSTLLALLASALDILSTYTQNHKVNTLPIYTALLRHLDTYTSYLIWDHEILLTDAEIIFTASSIPTPKHRDNIILQLESAYVTNYETCKTLINRLNQLVDNELIERAGWIFPRQTGWVEVRREVIRLEETLSEIRWAGKLKEVEYVDC</sequence>
<dbReference type="Proteomes" id="UP001144191">
    <property type="component" value="Unassembled WGS sequence"/>
</dbReference>
<name>A0A9W6A6Y6_ASPNG</name>
<dbReference type="AlphaFoldDB" id="A0A9W6A6Y6"/>
<proteinExistence type="predicted"/>
<protein>
    <submittedName>
        <fullName evidence="2">Uncharacterized protein</fullName>
    </submittedName>
</protein>
<feature type="region of interest" description="Disordered" evidence="1">
    <location>
        <begin position="109"/>
        <end position="140"/>
    </location>
</feature>
<reference evidence="2" key="1">
    <citation type="submission" date="2022-07" db="EMBL/GenBank/DDBJ databases">
        <title>Taxonomy of Aspergillus series Nigri: significant species reduction supported by multi-species coalescent approaches.</title>
        <authorList>
            <person name="Bian C."/>
            <person name="Kusuya Y."/>
            <person name="Sklenar F."/>
            <person name="D'hooge E."/>
            <person name="Yaguchi T."/>
            <person name="Takahashi H."/>
            <person name="Hubka V."/>
        </authorList>
    </citation>
    <scope>NUCLEOTIDE SEQUENCE</scope>
    <source>
        <strain evidence="2">IFM 63604</strain>
    </source>
</reference>
<evidence type="ECO:0000256" key="1">
    <source>
        <dbReference type="SAM" id="MobiDB-lite"/>
    </source>
</evidence>
<comment type="caution">
    <text evidence="2">The sequence shown here is derived from an EMBL/GenBank/DDBJ whole genome shotgun (WGS) entry which is preliminary data.</text>
</comment>
<evidence type="ECO:0000313" key="3">
    <source>
        <dbReference type="Proteomes" id="UP001144191"/>
    </source>
</evidence>
<gene>
    <name evidence="2" type="ORF">AnigIFM63604_010021</name>
</gene>
<evidence type="ECO:0000313" key="2">
    <source>
        <dbReference type="EMBL" id="GLA52940.1"/>
    </source>
</evidence>
<organism evidence="2 3">
    <name type="scientific">Aspergillus niger</name>
    <dbReference type="NCBI Taxonomy" id="5061"/>
    <lineage>
        <taxon>Eukaryota</taxon>
        <taxon>Fungi</taxon>
        <taxon>Dikarya</taxon>
        <taxon>Ascomycota</taxon>
        <taxon>Pezizomycotina</taxon>
        <taxon>Eurotiomycetes</taxon>
        <taxon>Eurotiomycetidae</taxon>
        <taxon>Eurotiales</taxon>
        <taxon>Aspergillaceae</taxon>
        <taxon>Aspergillus</taxon>
        <taxon>Aspergillus subgen. Circumdati</taxon>
    </lineage>
</organism>
<dbReference type="EMBL" id="BRPB01000071">
    <property type="protein sequence ID" value="GLA52940.1"/>
    <property type="molecule type" value="Genomic_DNA"/>
</dbReference>